<name>A0ABV0F4B6_9ENTE</name>
<evidence type="ECO:0000313" key="2">
    <source>
        <dbReference type="EMBL" id="MEO1781887.1"/>
    </source>
</evidence>
<keyword evidence="1" id="KW-0175">Coiled coil</keyword>
<comment type="caution">
    <text evidence="2">The sequence shown here is derived from an EMBL/GenBank/DDBJ whole genome shotgun (WGS) entry which is preliminary data.</text>
</comment>
<evidence type="ECO:0000256" key="1">
    <source>
        <dbReference type="SAM" id="Coils"/>
    </source>
</evidence>
<gene>
    <name evidence="2" type="ORF">BAU18_001480</name>
</gene>
<evidence type="ECO:0008006" key="4">
    <source>
        <dbReference type="Google" id="ProtNLM"/>
    </source>
</evidence>
<organism evidence="2 3">
    <name type="scientific">Enterococcus diestrammenae</name>
    <dbReference type="NCBI Taxonomy" id="1155073"/>
    <lineage>
        <taxon>Bacteria</taxon>
        <taxon>Bacillati</taxon>
        <taxon>Bacillota</taxon>
        <taxon>Bacilli</taxon>
        <taxon>Lactobacillales</taxon>
        <taxon>Enterococcaceae</taxon>
        <taxon>Enterococcus</taxon>
    </lineage>
</organism>
<dbReference type="RefSeq" id="WP_161869182.1">
    <property type="nucleotide sequence ID" value="NZ_JAQFAM010000004.1"/>
</dbReference>
<sequence>MKEALTKIAQAEAQNEQAQTDLEQSLSRYREQKELELTQLVEDLKVKRAQVFAEKETMLETELKAEKERLLDEAKKDLTDYQVRYDQRHTEIVTEIIERVKGTYGS</sequence>
<proteinExistence type="predicted"/>
<evidence type="ECO:0000313" key="3">
    <source>
        <dbReference type="Proteomes" id="UP001429357"/>
    </source>
</evidence>
<protein>
    <recommendedName>
        <fullName evidence="4">V-type ATPase, subunit F</fullName>
    </recommendedName>
</protein>
<reference evidence="2" key="1">
    <citation type="submission" date="2016-06" db="EMBL/GenBank/DDBJ databases">
        <authorList>
            <person name="Van Tyne D."/>
        </authorList>
    </citation>
    <scope>NUCLEOTIDE SEQUENCE</scope>
    <source>
        <strain evidence="2">JM9A</strain>
    </source>
</reference>
<reference evidence="2" key="2">
    <citation type="submission" date="2024-02" db="EMBL/GenBank/DDBJ databases">
        <title>The Genome Sequence of Enterococcus diestrammenae JM9A.</title>
        <authorList>
            <person name="Earl A."/>
            <person name="Manson A."/>
            <person name="Gilmore M."/>
            <person name="Sanders J."/>
            <person name="Shea T."/>
            <person name="Howe W."/>
            <person name="Livny J."/>
            <person name="Cuomo C."/>
            <person name="Neafsey D."/>
            <person name="Birren B."/>
        </authorList>
    </citation>
    <scope>NUCLEOTIDE SEQUENCE</scope>
    <source>
        <strain evidence="2">JM9A</strain>
    </source>
</reference>
<dbReference type="EMBL" id="MAEI02000001">
    <property type="protein sequence ID" value="MEO1781887.1"/>
    <property type="molecule type" value="Genomic_DNA"/>
</dbReference>
<dbReference type="Proteomes" id="UP001429357">
    <property type="component" value="Unassembled WGS sequence"/>
</dbReference>
<keyword evidence="3" id="KW-1185">Reference proteome</keyword>
<accession>A0ABV0F4B6</accession>
<feature type="coiled-coil region" evidence="1">
    <location>
        <begin position="1"/>
        <end position="84"/>
    </location>
</feature>